<dbReference type="Proteomes" id="UP000053593">
    <property type="component" value="Unassembled WGS sequence"/>
</dbReference>
<reference evidence="4 5" key="1">
    <citation type="submission" date="2014-04" db="EMBL/GenBank/DDBJ databases">
        <title>Evolutionary Origins and Diversification of the Mycorrhizal Mutualists.</title>
        <authorList>
            <consortium name="DOE Joint Genome Institute"/>
            <consortium name="Mycorrhizal Genomics Consortium"/>
            <person name="Kohler A."/>
            <person name="Kuo A."/>
            <person name="Nagy L.G."/>
            <person name="Floudas D."/>
            <person name="Copeland A."/>
            <person name="Barry K.W."/>
            <person name="Cichocki N."/>
            <person name="Veneault-Fourrey C."/>
            <person name="LaButti K."/>
            <person name="Lindquist E.A."/>
            <person name="Lipzen A."/>
            <person name="Lundell T."/>
            <person name="Morin E."/>
            <person name="Murat C."/>
            <person name="Riley R."/>
            <person name="Ohm R."/>
            <person name="Sun H."/>
            <person name="Tunlid A."/>
            <person name="Henrissat B."/>
            <person name="Grigoriev I.V."/>
            <person name="Hibbett D.S."/>
            <person name="Martin F."/>
        </authorList>
    </citation>
    <scope>NUCLEOTIDE SEQUENCE [LARGE SCALE GENOMIC DNA]</scope>
    <source>
        <strain evidence="4 5">FD-317 M1</strain>
    </source>
</reference>
<dbReference type="PANTHER" id="PTHR24321:SF8">
    <property type="entry name" value="ESTRADIOL 17-BETA-DEHYDROGENASE 8-RELATED"/>
    <property type="match status" value="1"/>
</dbReference>
<dbReference type="PRINTS" id="PR00080">
    <property type="entry name" value="SDRFAMILY"/>
</dbReference>
<evidence type="ECO:0000313" key="5">
    <source>
        <dbReference type="Proteomes" id="UP000053593"/>
    </source>
</evidence>
<gene>
    <name evidence="4" type="ORF">GYMLUDRAFT_904617</name>
</gene>
<name>A0A0D0C8Y6_9AGAR</name>
<dbReference type="PRINTS" id="PR00081">
    <property type="entry name" value="GDHRDH"/>
</dbReference>
<keyword evidence="3" id="KW-0560">Oxidoreductase</keyword>
<organism evidence="4 5">
    <name type="scientific">Collybiopsis luxurians FD-317 M1</name>
    <dbReference type="NCBI Taxonomy" id="944289"/>
    <lineage>
        <taxon>Eukaryota</taxon>
        <taxon>Fungi</taxon>
        <taxon>Dikarya</taxon>
        <taxon>Basidiomycota</taxon>
        <taxon>Agaricomycotina</taxon>
        <taxon>Agaricomycetes</taxon>
        <taxon>Agaricomycetidae</taxon>
        <taxon>Agaricales</taxon>
        <taxon>Marasmiineae</taxon>
        <taxon>Omphalotaceae</taxon>
        <taxon>Collybiopsis</taxon>
        <taxon>Collybiopsis luxurians</taxon>
    </lineage>
</organism>
<dbReference type="SUPFAM" id="SSF51735">
    <property type="entry name" value="NAD(P)-binding Rossmann-fold domains"/>
    <property type="match status" value="1"/>
</dbReference>
<keyword evidence="5" id="KW-1185">Reference proteome</keyword>
<dbReference type="InterPro" id="IPR020904">
    <property type="entry name" value="Sc_DH/Rdtase_CS"/>
</dbReference>
<protein>
    <recommendedName>
        <fullName evidence="6">Diacetyl reductase [(S)-acetoin forming]</fullName>
    </recommendedName>
</protein>
<sequence length="257" mass="26892">MADSKGFAFITGSAQGIGKAIALRLAKDGFDIAINDIPSKNAQLKDVEKEIQVLGRKTGIFAGDVSDEESVKGMIEGAVKHFGSNLDVFVANAGVLVAGKTIIDTPVEEWDRVMSINGRGTFLCYKYAAVQMISQGGGGRIIGASSVSGKRGRPRGITYCGTKFAIRGMTQVAALDLAKYGITVNAYAPGPIETPLLAELLADDTDGSKQAAYVGNIPVGRMGQPNDIANLVSYLASKDSGYITGQTIGVNGGIYFD</sequence>
<evidence type="ECO:0000256" key="3">
    <source>
        <dbReference type="ARBA" id="ARBA00023002"/>
    </source>
</evidence>
<dbReference type="PANTHER" id="PTHR24321">
    <property type="entry name" value="DEHYDROGENASES, SHORT CHAIN"/>
    <property type="match status" value="1"/>
</dbReference>
<evidence type="ECO:0000313" key="4">
    <source>
        <dbReference type="EMBL" id="KIK54412.1"/>
    </source>
</evidence>
<evidence type="ECO:0000256" key="1">
    <source>
        <dbReference type="ARBA" id="ARBA00006484"/>
    </source>
</evidence>
<comment type="similarity">
    <text evidence="1">Belongs to the short-chain dehydrogenases/reductases (SDR) family.</text>
</comment>
<dbReference type="AlphaFoldDB" id="A0A0D0C8Y6"/>
<dbReference type="InterPro" id="IPR002347">
    <property type="entry name" value="SDR_fam"/>
</dbReference>
<dbReference type="InterPro" id="IPR036291">
    <property type="entry name" value="NAD(P)-bd_dom_sf"/>
</dbReference>
<dbReference type="Gene3D" id="3.40.50.720">
    <property type="entry name" value="NAD(P)-binding Rossmann-like Domain"/>
    <property type="match status" value="1"/>
</dbReference>
<keyword evidence="2" id="KW-0521">NADP</keyword>
<evidence type="ECO:0000256" key="2">
    <source>
        <dbReference type="ARBA" id="ARBA00022857"/>
    </source>
</evidence>
<accession>A0A0D0C8Y6</accession>
<evidence type="ECO:0008006" key="6">
    <source>
        <dbReference type="Google" id="ProtNLM"/>
    </source>
</evidence>
<dbReference type="EMBL" id="KN834816">
    <property type="protein sequence ID" value="KIK54412.1"/>
    <property type="molecule type" value="Genomic_DNA"/>
</dbReference>
<dbReference type="FunFam" id="3.40.50.720:FF:000084">
    <property type="entry name" value="Short-chain dehydrogenase reductase"/>
    <property type="match status" value="1"/>
</dbReference>
<proteinExistence type="inferred from homology"/>
<dbReference type="GO" id="GO:0016491">
    <property type="term" value="F:oxidoreductase activity"/>
    <property type="evidence" value="ECO:0007669"/>
    <property type="project" value="UniProtKB-KW"/>
</dbReference>
<dbReference type="Pfam" id="PF13561">
    <property type="entry name" value="adh_short_C2"/>
    <property type="match status" value="1"/>
</dbReference>
<dbReference type="PROSITE" id="PS00061">
    <property type="entry name" value="ADH_SHORT"/>
    <property type="match status" value="1"/>
</dbReference>
<dbReference type="HOGENOM" id="CLU_010194_1_0_1"/>
<dbReference type="OrthoDB" id="498125at2759"/>